<dbReference type="EMBL" id="MN740324">
    <property type="protein sequence ID" value="QHU00178.1"/>
    <property type="molecule type" value="Genomic_DNA"/>
</dbReference>
<evidence type="ECO:0000256" key="1">
    <source>
        <dbReference type="ARBA" id="ARBA00000077"/>
    </source>
</evidence>
<name>A0A6C0J852_9ZZZZ</name>
<dbReference type="PANTHER" id="PTHR10954:SF18">
    <property type="entry name" value="RIBONUCLEASE HII"/>
    <property type="match status" value="1"/>
</dbReference>
<dbReference type="NCBIfam" id="NF000595">
    <property type="entry name" value="PRK00015.1-3"/>
    <property type="match status" value="1"/>
</dbReference>
<evidence type="ECO:0000256" key="7">
    <source>
        <dbReference type="ARBA" id="ARBA00019179"/>
    </source>
</evidence>
<dbReference type="PROSITE" id="PS51975">
    <property type="entry name" value="RNASE_H_2"/>
    <property type="match status" value="1"/>
</dbReference>
<dbReference type="InterPro" id="IPR022898">
    <property type="entry name" value="RNase_HII"/>
</dbReference>
<dbReference type="EC" id="3.1.26.4" evidence="6"/>
<organism evidence="15">
    <name type="scientific">viral metagenome</name>
    <dbReference type="NCBI Taxonomy" id="1070528"/>
    <lineage>
        <taxon>unclassified sequences</taxon>
        <taxon>metagenomes</taxon>
        <taxon>organismal metagenomes</taxon>
    </lineage>
</organism>
<dbReference type="Pfam" id="PF01351">
    <property type="entry name" value="RNase_HII"/>
    <property type="match status" value="1"/>
</dbReference>
<dbReference type="PANTHER" id="PTHR10954">
    <property type="entry name" value="RIBONUCLEASE H2 SUBUNIT A"/>
    <property type="match status" value="1"/>
</dbReference>
<keyword evidence="9" id="KW-0540">Nuclease</keyword>
<dbReference type="SUPFAM" id="SSF53098">
    <property type="entry name" value="Ribonuclease H-like"/>
    <property type="match status" value="1"/>
</dbReference>
<dbReference type="InterPro" id="IPR024567">
    <property type="entry name" value="RNase_HII/HIII_dom"/>
</dbReference>
<comment type="cofactor">
    <cofactor evidence="3">
        <name>Mg(2+)</name>
        <dbReference type="ChEBI" id="CHEBI:18420"/>
    </cofactor>
</comment>
<dbReference type="InterPro" id="IPR012337">
    <property type="entry name" value="RNaseH-like_sf"/>
</dbReference>
<evidence type="ECO:0000256" key="9">
    <source>
        <dbReference type="ARBA" id="ARBA00022722"/>
    </source>
</evidence>
<dbReference type="GO" id="GO:0003723">
    <property type="term" value="F:RNA binding"/>
    <property type="evidence" value="ECO:0007669"/>
    <property type="project" value="InterPro"/>
</dbReference>
<dbReference type="AlphaFoldDB" id="A0A6C0J852"/>
<accession>A0A6C0J852</accession>
<dbReference type="GO" id="GO:0046872">
    <property type="term" value="F:metal ion binding"/>
    <property type="evidence" value="ECO:0007669"/>
    <property type="project" value="UniProtKB-KW"/>
</dbReference>
<dbReference type="InterPro" id="IPR036397">
    <property type="entry name" value="RNaseH_sf"/>
</dbReference>
<evidence type="ECO:0000313" key="15">
    <source>
        <dbReference type="EMBL" id="QHU00178.1"/>
    </source>
</evidence>
<dbReference type="GO" id="GO:0043137">
    <property type="term" value="P:DNA replication, removal of RNA primer"/>
    <property type="evidence" value="ECO:0007669"/>
    <property type="project" value="TreeGrafter"/>
</dbReference>
<keyword evidence="8" id="KW-0963">Cytoplasm</keyword>
<dbReference type="GO" id="GO:0004523">
    <property type="term" value="F:RNA-DNA hybrid ribonuclease activity"/>
    <property type="evidence" value="ECO:0007669"/>
    <property type="project" value="UniProtKB-EC"/>
</dbReference>
<proteinExistence type="inferred from homology"/>
<dbReference type="GO" id="GO:0032299">
    <property type="term" value="C:ribonuclease H2 complex"/>
    <property type="evidence" value="ECO:0007669"/>
    <property type="project" value="TreeGrafter"/>
</dbReference>
<keyword evidence="13" id="KW-0464">Manganese</keyword>
<reference evidence="15" key="1">
    <citation type="journal article" date="2020" name="Nature">
        <title>Giant virus diversity and host interactions through global metagenomics.</title>
        <authorList>
            <person name="Schulz F."/>
            <person name="Roux S."/>
            <person name="Paez-Espino D."/>
            <person name="Jungbluth S."/>
            <person name="Walsh D.A."/>
            <person name="Denef V.J."/>
            <person name="McMahon K.D."/>
            <person name="Konstantinidis K.T."/>
            <person name="Eloe-Fadrosh E.A."/>
            <person name="Kyrpides N.C."/>
            <person name="Woyke T."/>
        </authorList>
    </citation>
    <scope>NUCLEOTIDE SEQUENCE</scope>
    <source>
        <strain evidence="15">GVMAG-M-3300025860-12</strain>
    </source>
</reference>
<evidence type="ECO:0000256" key="8">
    <source>
        <dbReference type="ARBA" id="ARBA00022490"/>
    </source>
</evidence>
<evidence type="ECO:0000256" key="3">
    <source>
        <dbReference type="ARBA" id="ARBA00001946"/>
    </source>
</evidence>
<feature type="domain" description="RNase H type-2" evidence="14">
    <location>
        <begin position="8"/>
        <end position="203"/>
    </location>
</feature>
<evidence type="ECO:0000259" key="14">
    <source>
        <dbReference type="PROSITE" id="PS51975"/>
    </source>
</evidence>
<dbReference type="GO" id="GO:0006298">
    <property type="term" value="P:mismatch repair"/>
    <property type="evidence" value="ECO:0007669"/>
    <property type="project" value="TreeGrafter"/>
</dbReference>
<dbReference type="InterPro" id="IPR001352">
    <property type="entry name" value="RNase_HII/HIII"/>
</dbReference>
<keyword evidence="11" id="KW-0255">Endonuclease</keyword>
<dbReference type="CDD" id="cd07182">
    <property type="entry name" value="RNase_HII_bacteria_HII_like"/>
    <property type="match status" value="1"/>
</dbReference>
<keyword evidence="10" id="KW-0479">Metal-binding</keyword>
<evidence type="ECO:0000256" key="2">
    <source>
        <dbReference type="ARBA" id="ARBA00001936"/>
    </source>
</evidence>
<protein>
    <recommendedName>
        <fullName evidence="7">Ribonuclease HII</fullName>
        <ecNumber evidence="6">3.1.26.4</ecNumber>
    </recommendedName>
</protein>
<evidence type="ECO:0000256" key="13">
    <source>
        <dbReference type="ARBA" id="ARBA00023211"/>
    </source>
</evidence>
<keyword evidence="12" id="KW-0378">Hydrolase</keyword>
<comment type="similarity">
    <text evidence="5">Belongs to the RNase HII family.</text>
</comment>
<evidence type="ECO:0000256" key="4">
    <source>
        <dbReference type="ARBA" id="ARBA00004496"/>
    </source>
</evidence>
<comment type="subcellular location">
    <subcellularLocation>
        <location evidence="4">Cytoplasm</location>
    </subcellularLocation>
</comment>
<dbReference type="Gene3D" id="3.30.420.10">
    <property type="entry name" value="Ribonuclease H-like superfamily/Ribonuclease H"/>
    <property type="match status" value="1"/>
</dbReference>
<evidence type="ECO:0000256" key="12">
    <source>
        <dbReference type="ARBA" id="ARBA00022801"/>
    </source>
</evidence>
<comment type="cofactor">
    <cofactor evidence="2">
        <name>Mn(2+)</name>
        <dbReference type="ChEBI" id="CHEBI:29035"/>
    </cofactor>
</comment>
<evidence type="ECO:0000256" key="11">
    <source>
        <dbReference type="ARBA" id="ARBA00022759"/>
    </source>
</evidence>
<sequence length="203" mass="23350">MFKYKNNINEIGIDEAGRGPLFGSVYAGAVIWDNNLENDIIKDSKKLTKIKRKKAFDWIIKNIKYWGVGSANEKEIDNINILQATKLAMDRAIIDLQSKINDNTLQIKNIIIDGVYWEKHNFPYHVESVVKGDTKYYSIAAASILAKEFHDKHILELVENNSELDTKYNLKKNMGYGTKAHIEGLNLYGPSDYHRKSFKPLKR</sequence>
<evidence type="ECO:0000256" key="5">
    <source>
        <dbReference type="ARBA" id="ARBA00007383"/>
    </source>
</evidence>
<evidence type="ECO:0000256" key="10">
    <source>
        <dbReference type="ARBA" id="ARBA00022723"/>
    </source>
</evidence>
<dbReference type="GO" id="GO:0005737">
    <property type="term" value="C:cytoplasm"/>
    <property type="evidence" value="ECO:0007669"/>
    <property type="project" value="UniProtKB-SubCell"/>
</dbReference>
<evidence type="ECO:0000256" key="6">
    <source>
        <dbReference type="ARBA" id="ARBA00012180"/>
    </source>
</evidence>
<comment type="catalytic activity">
    <reaction evidence="1">
        <text>Endonucleolytic cleavage to 5'-phosphomonoester.</text>
        <dbReference type="EC" id="3.1.26.4"/>
    </reaction>
</comment>